<sequence>MPALTVKTDALPQSSNRSASPVRPPISPITPPLAATKLPGDAPSASTLPPRQGFTHTTHPAQASSTLPPAPEPIDFSANPDAIALKSAISVLQVQRQRATADIQALSRAKDDAVRDPEAFVSDLVAGKVNAPQSQVSSNLDDDEADPSQAAQRSWASLPKPQDIVRCPPINWSQYAVVGESLDKLHAEQIDRPVQGSPAVTGPGGVFEFRGEAAGVSNQPRAERYIGVAAPYAPGRDKIDGKSKGKK</sequence>
<feature type="compositionally biased region" description="Pro residues" evidence="1">
    <location>
        <begin position="22"/>
        <end position="31"/>
    </location>
</feature>
<evidence type="ECO:0000313" key="2">
    <source>
        <dbReference type="EMBL" id="CEJ81737.1"/>
    </source>
</evidence>
<protein>
    <submittedName>
        <fullName evidence="2">Uncharacterized protein</fullName>
    </submittedName>
</protein>
<dbReference type="HOGENOM" id="CLU_040837_0_0_1"/>
<dbReference type="PANTHER" id="PTHR22705">
    <property type="entry name" value="ZINC FINGER, ZZ DOMAIN CONTAINING 3"/>
    <property type="match status" value="1"/>
</dbReference>
<dbReference type="PANTHER" id="PTHR22705:SF0">
    <property type="entry name" value="ZZ-TYPE ZINC FINGER-CONTAINING PROTEIN 3"/>
    <property type="match status" value="1"/>
</dbReference>
<feature type="region of interest" description="Disordered" evidence="1">
    <location>
        <begin position="1"/>
        <end position="78"/>
    </location>
</feature>
<evidence type="ECO:0000256" key="1">
    <source>
        <dbReference type="SAM" id="MobiDB-lite"/>
    </source>
</evidence>
<dbReference type="EMBL" id="CDHN01000001">
    <property type="protein sequence ID" value="CEJ81737.1"/>
    <property type="molecule type" value="Genomic_DNA"/>
</dbReference>
<name>A0A0A1T625_9HYPO</name>
<dbReference type="Proteomes" id="UP000039046">
    <property type="component" value="Unassembled WGS sequence"/>
</dbReference>
<dbReference type="OrthoDB" id="20473at2759"/>
<gene>
    <name evidence="2" type="ORF">VHEMI01850</name>
</gene>
<keyword evidence="3" id="KW-1185">Reference proteome</keyword>
<dbReference type="STRING" id="1531966.A0A0A1T625"/>
<accession>A0A0A1T625</accession>
<organism evidence="2 3">
    <name type="scientific">[Torrubiella] hemipterigena</name>
    <dbReference type="NCBI Taxonomy" id="1531966"/>
    <lineage>
        <taxon>Eukaryota</taxon>
        <taxon>Fungi</taxon>
        <taxon>Dikarya</taxon>
        <taxon>Ascomycota</taxon>
        <taxon>Pezizomycotina</taxon>
        <taxon>Sordariomycetes</taxon>
        <taxon>Hypocreomycetidae</taxon>
        <taxon>Hypocreales</taxon>
        <taxon>Clavicipitaceae</taxon>
        <taxon>Clavicipitaceae incertae sedis</taxon>
        <taxon>'Torrubiella' clade</taxon>
    </lineage>
</organism>
<evidence type="ECO:0000313" key="3">
    <source>
        <dbReference type="Proteomes" id="UP000039046"/>
    </source>
</evidence>
<feature type="compositionally biased region" description="Polar residues" evidence="1">
    <location>
        <begin position="44"/>
        <end position="67"/>
    </location>
</feature>
<dbReference type="InterPro" id="IPR037830">
    <property type="entry name" value="ZZZ3"/>
</dbReference>
<reference evidence="2 3" key="1">
    <citation type="journal article" date="2015" name="Genome Announc.">
        <title>Draft Genome Sequence and Gene Annotation of the Entomopathogenic Fungus Verticillium hemipterigenum.</title>
        <authorList>
            <person name="Horn F."/>
            <person name="Habel A."/>
            <person name="Scharf D.H."/>
            <person name="Dworschak J."/>
            <person name="Brakhage A.A."/>
            <person name="Guthke R."/>
            <person name="Hertweck C."/>
            <person name="Linde J."/>
        </authorList>
    </citation>
    <scope>NUCLEOTIDE SEQUENCE [LARGE SCALE GENOMIC DNA]</scope>
</reference>
<feature type="region of interest" description="Disordered" evidence="1">
    <location>
        <begin position="131"/>
        <end position="157"/>
    </location>
</feature>
<proteinExistence type="predicted"/>
<dbReference type="AlphaFoldDB" id="A0A0A1T625"/>